<evidence type="ECO:0000259" key="10">
    <source>
        <dbReference type="PROSITE" id="PS50011"/>
    </source>
</evidence>
<dbReference type="InterPro" id="IPR011009">
    <property type="entry name" value="Kinase-like_dom_sf"/>
</dbReference>
<dbReference type="PANTHER" id="PTHR22984:SF11">
    <property type="entry name" value="AURORA KINASE-RELATED"/>
    <property type="match status" value="1"/>
</dbReference>
<name>A0A498P4X1_LABRO</name>
<comment type="catalytic activity">
    <reaction evidence="9">
        <text>L-seryl-[protein] + ATP = O-phospho-L-seryl-[protein] + ADP + H(+)</text>
        <dbReference type="Rhea" id="RHEA:17989"/>
        <dbReference type="Rhea" id="RHEA-COMP:9863"/>
        <dbReference type="Rhea" id="RHEA-COMP:11604"/>
        <dbReference type="ChEBI" id="CHEBI:15378"/>
        <dbReference type="ChEBI" id="CHEBI:29999"/>
        <dbReference type="ChEBI" id="CHEBI:30616"/>
        <dbReference type="ChEBI" id="CHEBI:83421"/>
        <dbReference type="ChEBI" id="CHEBI:456216"/>
        <dbReference type="EC" id="2.7.11.1"/>
    </reaction>
</comment>
<evidence type="ECO:0000313" key="12">
    <source>
        <dbReference type="Proteomes" id="UP000290572"/>
    </source>
</evidence>
<dbReference type="Gene3D" id="1.10.510.10">
    <property type="entry name" value="Transferase(Phosphotransferase) domain 1"/>
    <property type="match status" value="1"/>
</dbReference>
<dbReference type="GO" id="GO:0005524">
    <property type="term" value="F:ATP binding"/>
    <property type="evidence" value="ECO:0007669"/>
    <property type="project" value="UniProtKB-KW"/>
</dbReference>
<evidence type="ECO:0000256" key="9">
    <source>
        <dbReference type="ARBA" id="ARBA00048679"/>
    </source>
</evidence>
<keyword evidence="12" id="KW-1185">Reference proteome</keyword>
<dbReference type="GO" id="GO:0043066">
    <property type="term" value="P:negative regulation of apoptotic process"/>
    <property type="evidence" value="ECO:0007669"/>
    <property type="project" value="TreeGrafter"/>
</dbReference>
<dbReference type="SMART" id="SM00220">
    <property type="entry name" value="S_TKc"/>
    <property type="match status" value="1"/>
</dbReference>
<evidence type="ECO:0000256" key="1">
    <source>
        <dbReference type="ARBA" id="ARBA00005505"/>
    </source>
</evidence>
<evidence type="ECO:0000256" key="6">
    <source>
        <dbReference type="ARBA" id="ARBA00022777"/>
    </source>
</evidence>
<keyword evidence="4" id="KW-0808">Transferase</keyword>
<dbReference type="EMBL" id="QBIY01002097">
    <property type="protein sequence ID" value="RXN39295.1"/>
    <property type="molecule type" value="Genomic_DNA"/>
</dbReference>
<dbReference type="Pfam" id="PF00069">
    <property type="entry name" value="Pkinase"/>
    <property type="match status" value="1"/>
</dbReference>
<dbReference type="GO" id="GO:0004674">
    <property type="term" value="F:protein serine/threonine kinase activity"/>
    <property type="evidence" value="ECO:0007669"/>
    <property type="project" value="UniProtKB-KW"/>
</dbReference>
<dbReference type="PROSITE" id="PS50011">
    <property type="entry name" value="PROTEIN_KINASE_DOM"/>
    <property type="match status" value="1"/>
</dbReference>
<dbReference type="GO" id="GO:0005737">
    <property type="term" value="C:cytoplasm"/>
    <property type="evidence" value="ECO:0007669"/>
    <property type="project" value="TreeGrafter"/>
</dbReference>
<proteinExistence type="inferred from homology"/>
<reference evidence="11 12" key="1">
    <citation type="submission" date="2018-03" db="EMBL/GenBank/DDBJ databases">
        <title>Draft genome sequence of Rohu Carp (Labeo rohita).</title>
        <authorList>
            <person name="Das P."/>
            <person name="Kushwaha B."/>
            <person name="Joshi C.G."/>
            <person name="Kumar D."/>
            <person name="Nagpure N.S."/>
            <person name="Sahoo L."/>
            <person name="Das S.P."/>
            <person name="Bit A."/>
            <person name="Patnaik S."/>
            <person name="Meher P.K."/>
            <person name="Jayasankar P."/>
            <person name="Koringa P.G."/>
            <person name="Patel N.V."/>
            <person name="Hinsu A.T."/>
            <person name="Kumar R."/>
            <person name="Pandey M."/>
            <person name="Agarwal S."/>
            <person name="Srivastava S."/>
            <person name="Singh M."/>
            <person name="Iquebal M.A."/>
            <person name="Jaiswal S."/>
            <person name="Angadi U.B."/>
            <person name="Kumar N."/>
            <person name="Raza M."/>
            <person name="Shah T.M."/>
            <person name="Rai A."/>
            <person name="Jena J.K."/>
        </authorList>
    </citation>
    <scope>NUCLEOTIDE SEQUENCE [LARGE SCALE GENOMIC DNA]</scope>
    <source>
        <strain evidence="11">DASCIFA01</strain>
        <tissue evidence="11">Testis</tissue>
    </source>
</reference>
<comment type="caution">
    <text evidence="11">The sequence shown here is derived from an EMBL/GenBank/DDBJ whole genome shotgun (WGS) entry which is preliminary data.</text>
</comment>
<dbReference type="InterPro" id="IPR000719">
    <property type="entry name" value="Prot_kinase_dom"/>
</dbReference>
<keyword evidence="6 11" id="KW-0418">Kinase</keyword>
<dbReference type="GO" id="GO:0007346">
    <property type="term" value="P:regulation of mitotic cell cycle"/>
    <property type="evidence" value="ECO:0007669"/>
    <property type="project" value="TreeGrafter"/>
</dbReference>
<accession>A0A498P4X1</accession>
<dbReference type="InterPro" id="IPR051138">
    <property type="entry name" value="PIM_Ser/Thr_kinase"/>
</dbReference>
<keyword evidence="5" id="KW-0547">Nucleotide-binding</keyword>
<evidence type="ECO:0000256" key="8">
    <source>
        <dbReference type="ARBA" id="ARBA00047899"/>
    </source>
</evidence>
<comment type="catalytic activity">
    <reaction evidence="8">
        <text>L-threonyl-[protein] + ATP = O-phospho-L-threonyl-[protein] + ADP + H(+)</text>
        <dbReference type="Rhea" id="RHEA:46608"/>
        <dbReference type="Rhea" id="RHEA-COMP:11060"/>
        <dbReference type="Rhea" id="RHEA-COMP:11605"/>
        <dbReference type="ChEBI" id="CHEBI:15378"/>
        <dbReference type="ChEBI" id="CHEBI:30013"/>
        <dbReference type="ChEBI" id="CHEBI:30616"/>
        <dbReference type="ChEBI" id="CHEBI:61977"/>
        <dbReference type="ChEBI" id="CHEBI:456216"/>
        <dbReference type="EC" id="2.7.11.1"/>
    </reaction>
</comment>
<feature type="domain" description="Protein kinase" evidence="10">
    <location>
        <begin position="1"/>
        <end position="253"/>
    </location>
</feature>
<evidence type="ECO:0000256" key="2">
    <source>
        <dbReference type="ARBA" id="ARBA00012513"/>
    </source>
</evidence>
<evidence type="ECO:0000256" key="7">
    <source>
        <dbReference type="ARBA" id="ARBA00022840"/>
    </source>
</evidence>
<comment type="similarity">
    <text evidence="1">Belongs to the protein kinase superfamily. CAMK Ser/Thr protein kinase family. PIM subfamily.</text>
</comment>
<keyword evidence="3" id="KW-0723">Serine/threonine-protein kinase</keyword>
<dbReference type="InterPro" id="IPR008271">
    <property type="entry name" value="Ser/Thr_kinase_AS"/>
</dbReference>
<evidence type="ECO:0000313" key="11">
    <source>
        <dbReference type="EMBL" id="RXN39295.1"/>
    </source>
</evidence>
<evidence type="ECO:0000256" key="4">
    <source>
        <dbReference type="ARBA" id="ARBA00022679"/>
    </source>
</evidence>
<evidence type="ECO:0000256" key="3">
    <source>
        <dbReference type="ARBA" id="ARBA00022527"/>
    </source>
</evidence>
<evidence type="ECO:0000256" key="5">
    <source>
        <dbReference type="ARBA" id="ARBA00022741"/>
    </source>
</evidence>
<dbReference type="Gene3D" id="3.30.200.20">
    <property type="entry name" value="Phosphorylase Kinase, domain 1"/>
    <property type="match status" value="1"/>
</dbReference>
<dbReference type="Proteomes" id="UP000290572">
    <property type="component" value="Unassembled WGS sequence"/>
</dbReference>
<keyword evidence="7" id="KW-0067">ATP-binding</keyword>
<dbReference type="EC" id="2.7.11.1" evidence="2"/>
<gene>
    <name evidence="11" type="ORF">ROHU_000319</name>
</gene>
<sequence length="253" mass="28762">MVTQVSTFRQRNKSPVTPKSVMTGVTLSSLVICPNGELTSSMPLTVAVKIASRRDTKSIRIDGYPKPVPLEVALLIQATQGTRVPEIIQLLDWEDLRDHYRMVLERPIPCQSLYDFIRSYNGTIEEDLARIIMRQAVTAAQTCCRHGVLHRDIKPENFLITLDKLELKLIDFGCGEILTNKAYRLYAGTTEYSPPEYIMTGKYHGEPATVWSLGVLLFIILCKKFPQRQDLWNINENIWTKKGLSEGEIYIST</sequence>
<dbReference type="SUPFAM" id="SSF56112">
    <property type="entry name" value="Protein kinase-like (PK-like)"/>
    <property type="match status" value="1"/>
</dbReference>
<dbReference type="PROSITE" id="PS00108">
    <property type="entry name" value="PROTEIN_KINASE_ST"/>
    <property type="match status" value="1"/>
</dbReference>
<organism evidence="11 12">
    <name type="scientific">Labeo rohita</name>
    <name type="common">Indian major carp</name>
    <name type="synonym">Cyprinus rohita</name>
    <dbReference type="NCBI Taxonomy" id="84645"/>
    <lineage>
        <taxon>Eukaryota</taxon>
        <taxon>Metazoa</taxon>
        <taxon>Chordata</taxon>
        <taxon>Craniata</taxon>
        <taxon>Vertebrata</taxon>
        <taxon>Euteleostomi</taxon>
        <taxon>Actinopterygii</taxon>
        <taxon>Neopterygii</taxon>
        <taxon>Teleostei</taxon>
        <taxon>Ostariophysi</taxon>
        <taxon>Cypriniformes</taxon>
        <taxon>Cyprinidae</taxon>
        <taxon>Labeoninae</taxon>
        <taxon>Labeonini</taxon>
        <taxon>Labeo</taxon>
    </lineage>
</organism>
<dbReference type="AlphaFoldDB" id="A0A498P4X1"/>
<dbReference type="PANTHER" id="PTHR22984">
    <property type="entry name" value="SERINE/THREONINE-PROTEIN KINASE PIM"/>
    <property type="match status" value="1"/>
</dbReference>
<protein>
    <recommendedName>
        <fullName evidence="2">non-specific serine/threonine protein kinase</fullName>
        <ecNumber evidence="2">2.7.11.1</ecNumber>
    </recommendedName>
</protein>